<dbReference type="EMBL" id="NOXS01000027">
    <property type="protein sequence ID" value="OYQ20598.1"/>
    <property type="molecule type" value="Genomic_DNA"/>
</dbReference>
<dbReference type="Gene3D" id="3.40.50.300">
    <property type="entry name" value="P-loop containing nucleotide triphosphate hydrolases"/>
    <property type="match status" value="1"/>
</dbReference>
<protein>
    <recommendedName>
        <fullName evidence="1">ATPase AAA-type core domain-containing protein</fullName>
    </recommendedName>
</protein>
<feature type="domain" description="ATPase AAA-type core" evidence="1">
    <location>
        <begin position="23"/>
        <end position="325"/>
    </location>
</feature>
<dbReference type="Proteomes" id="UP000216361">
    <property type="component" value="Unassembled WGS sequence"/>
</dbReference>
<evidence type="ECO:0000313" key="2">
    <source>
        <dbReference type="EMBL" id="OYQ20598.1"/>
    </source>
</evidence>
<dbReference type="GO" id="GO:0005524">
    <property type="term" value="F:ATP binding"/>
    <property type="evidence" value="ECO:0007669"/>
    <property type="project" value="InterPro"/>
</dbReference>
<dbReference type="GO" id="GO:0016887">
    <property type="term" value="F:ATP hydrolysis activity"/>
    <property type="evidence" value="ECO:0007669"/>
    <property type="project" value="InterPro"/>
</dbReference>
<reference evidence="2 3" key="1">
    <citation type="submission" date="2017-07" db="EMBL/GenBank/DDBJ databases">
        <title>Elstera cyanobacteriorum sp. nov., a novel bacterium isolated from cyanobacterial aggregates in a eutrophic lake.</title>
        <authorList>
            <person name="Cai H."/>
        </authorList>
    </citation>
    <scope>NUCLEOTIDE SEQUENCE [LARGE SCALE GENOMIC DNA]</scope>
    <source>
        <strain evidence="2 3">TH019</strain>
    </source>
</reference>
<dbReference type="SUPFAM" id="SSF52540">
    <property type="entry name" value="P-loop containing nucleoside triphosphate hydrolases"/>
    <property type="match status" value="1"/>
</dbReference>
<dbReference type="PANTHER" id="PTHR43581">
    <property type="entry name" value="ATP/GTP PHOSPHATASE"/>
    <property type="match status" value="1"/>
</dbReference>
<dbReference type="InterPro" id="IPR051396">
    <property type="entry name" value="Bact_Antivir_Def_Nuclease"/>
</dbReference>
<dbReference type="RefSeq" id="WP_094407749.1">
    <property type="nucleotide sequence ID" value="NZ_BMJZ01000009.1"/>
</dbReference>
<dbReference type="PANTHER" id="PTHR43581:SF4">
    <property type="entry name" value="ATP_GTP PHOSPHATASE"/>
    <property type="match status" value="1"/>
</dbReference>
<proteinExistence type="predicted"/>
<organism evidence="2 3">
    <name type="scientific">Elstera cyanobacteriorum</name>
    <dbReference type="NCBI Taxonomy" id="2022747"/>
    <lineage>
        <taxon>Bacteria</taxon>
        <taxon>Pseudomonadati</taxon>
        <taxon>Pseudomonadota</taxon>
        <taxon>Alphaproteobacteria</taxon>
        <taxon>Rhodospirillales</taxon>
        <taxon>Rhodospirillaceae</taxon>
        <taxon>Elstera</taxon>
    </lineage>
</organism>
<accession>A0A255XUF0</accession>
<dbReference type="InterPro" id="IPR003959">
    <property type="entry name" value="ATPase_AAA_core"/>
</dbReference>
<dbReference type="AlphaFoldDB" id="A0A255XUF0"/>
<name>A0A255XUF0_9PROT</name>
<evidence type="ECO:0000313" key="3">
    <source>
        <dbReference type="Proteomes" id="UP000216361"/>
    </source>
</evidence>
<sequence length="367" mass="42002">MITKLYVDNYKTLVDFTVEFEPLTLIVGGNGTGKSAITEILNALSLLARGKAELRSFFPKETLSKSINKKQQQAIGVFFDIDNDKYEYRLELHHKLSGDGFSRIREILIVNGEVFFERNDDTIKHIDKNRDAVIAGMARLEEKLALYYIMGFTPEDKTARVFETMATRINTHQINPFSVNGFSIEESRFLNRQGDNFSAWYRHYAAENPLILPGLFSEIADFMPGFTQFRLSGEEGRRALMCDFSNGASIDFDYLSEGQKCLILLYSLLNFNAAKDVLRKVLVFDEPENFISLKEIQPWLRKVEDWVEEGNGQIILISHHPETMNYEGDDSLVWLERENGGPTRLKSREDIAAGYGLLLSDRFSREA</sequence>
<keyword evidence="3" id="KW-1185">Reference proteome</keyword>
<dbReference type="InterPro" id="IPR027417">
    <property type="entry name" value="P-loop_NTPase"/>
</dbReference>
<dbReference type="OrthoDB" id="7596665at2"/>
<dbReference type="Pfam" id="PF13304">
    <property type="entry name" value="AAA_21"/>
    <property type="match status" value="1"/>
</dbReference>
<comment type="caution">
    <text evidence="2">The sequence shown here is derived from an EMBL/GenBank/DDBJ whole genome shotgun (WGS) entry which is preliminary data.</text>
</comment>
<gene>
    <name evidence="2" type="ORF">CHR90_04280</name>
</gene>
<evidence type="ECO:0000259" key="1">
    <source>
        <dbReference type="Pfam" id="PF13304"/>
    </source>
</evidence>